<evidence type="ECO:0000313" key="1">
    <source>
        <dbReference type="EMBL" id="KAE8022009.1"/>
    </source>
</evidence>
<proteinExistence type="predicted"/>
<keyword evidence="2" id="KW-1185">Reference proteome</keyword>
<dbReference type="EMBL" id="CM017323">
    <property type="protein sequence ID" value="KAE8022009.1"/>
    <property type="molecule type" value="Genomic_DNA"/>
</dbReference>
<dbReference type="AlphaFoldDB" id="A0A5N6QWW2"/>
<gene>
    <name evidence="1" type="ORF">FH972_007850</name>
</gene>
<dbReference type="Proteomes" id="UP000327013">
    <property type="component" value="Chromosome 3"/>
</dbReference>
<organism evidence="1 2">
    <name type="scientific">Carpinus fangiana</name>
    <dbReference type="NCBI Taxonomy" id="176857"/>
    <lineage>
        <taxon>Eukaryota</taxon>
        <taxon>Viridiplantae</taxon>
        <taxon>Streptophyta</taxon>
        <taxon>Embryophyta</taxon>
        <taxon>Tracheophyta</taxon>
        <taxon>Spermatophyta</taxon>
        <taxon>Magnoliopsida</taxon>
        <taxon>eudicotyledons</taxon>
        <taxon>Gunneridae</taxon>
        <taxon>Pentapetalae</taxon>
        <taxon>rosids</taxon>
        <taxon>fabids</taxon>
        <taxon>Fagales</taxon>
        <taxon>Betulaceae</taxon>
        <taxon>Carpinus</taxon>
    </lineage>
</organism>
<accession>A0A5N6QWW2</accession>
<name>A0A5N6QWW2_9ROSI</name>
<reference evidence="1 2" key="1">
    <citation type="submission" date="2019-06" db="EMBL/GenBank/DDBJ databases">
        <title>A chromosomal-level reference genome of Carpinus fangiana (Coryloideae, Betulaceae).</title>
        <authorList>
            <person name="Yang X."/>
            <person name="Wang Z."/>
            <person name="Zhang L."/>
            <person name="Hao G."/>
            <person name="Liu J."/>
            <person name="Yang Y."/>
        </authorList>
    </citation>
    <scope>NUCLEOTIDE SEQUENCE [LARGE SCALE GENOMIC DNA]</scope>
    <source>
        <strain evidence="1">Cfa_2016G</strain>
        <tissue evidence="1">Leaf</tissue>
    </source>
</reference>
<evidence type="ECO:0000313" key="2">
    <source>
        <dbReference type="Proteomes" id="UP000327013"/>
    </source>
</evidence>
<protein>
    <submittedName>
        <fullName evidence="1">Uncharacterized protein</fullName>
    </submittedName>
</protein>
<sequence>MLRNMTITLEDLRCDSPALCGHFNKIIEDVIRAVGETENEVEKLLTQMILMELVQFHVKKRESSSWRSSWKRRRGWS</sequence>